<accession>A0AAE1F4A8</accession>
<dbReference type="AlphaFoldDB" id="A0AAE1F4A8"/>
<organism evidence="2 3">
    <name type="scientific">Petrolisthes cinctipes</name>
    <name type="common">Flat porcelain crab</name>
    <dbReference type="NCBI Taxonomy" id="88211"/>
    <lineage>
        <taxon>Eukaryota</taxon>
        <taxon>Metazoa</taxon>
        <taxon>Ecdysozoa</taxon>
        <taxon>Arthropoda</taxon>
        <taxon>Crustacea</taxon>
        <taxon>Multicrustacea</taxon>
        <taxon>Malacostraca</taxon>
        <taxon>Eumalacostraca</taxon>
        <taxon>Eucarida</taxon>
        <taxon>Decapoda</taxon>
        <taxon>Pleocyemata</taxon>
        <taxon>Anomura</taxon>
        <taxon>Galatheoidea</taxon>
        <taxon>Porcellanidae</taxon>
        <taxon>Petrolisthes</taxon>
    </lineage>
</organism>
<sequence length="204" mass="22858">MLPSRQPSILTSLLATHHEELCGIFYLSQSNKMPSQQTHFDHMTSSTTTRGVSVAAVCVVWLLLLICTVFEVQGTTSTTYSQTQTEGEIISLEESLMNNQEEALKKMRCRPVPTFLPLTELVHYSDLPDHFDFYPEVLVVSRCQGFCGNERTGYSNEDVMCKPAGVNGGVTKRSVVIYEHVRGRKVFKLLTVTEHITCECVCDS</sequence>
<keyword evidence="1" id="KW-1133">Transmembrane helix</keyword>
<dbReference type="Gene3D" id="2.10.90.10">
    <property type="entry name" value="Cystine-knot cytokines"/>
    <property type="match status" value="1"/>
</dbReference>
<evidence type="ECO:0000313" key="3">
    <source>
        <dbReference type="Proteomes" id="UP001286313"/>
    </source>
</evidence>
<name>A0AAE1F4A8_PETCI</name>
<reference evidence="2" key="1">
    <citation type="submission" date="2023-10" db="EMBL/GenBank/DDBJ databases">
        <title>Genome assemblies of two species of porcelain crab, Petrolisthes cinctipes and Petrolisthes manimaculis (Anomura: Porcellanidae).</title>
        <authorList>
            <person name="Angst P."/>
        </authorList>
    </citation>
    <scope>NUCLEOTIDE SEQUENCE</scope>
    <source>
        <strain evidence="2">PB745_01</strain>
        <tissue evidence="2">Gill</tissue>
    </source>
</reference>
<comment type="caution">
    <text evidence="2">The sequence shown here is derived from an EMBL/GenBank/DDBJ whole genome shotgun (WGS) entry which is preliminary data.</text>
</comment>
<keyword evidence="1" id="KW-0812">Transmembrane</keyword>
<dbReference type="EMBL" id="JAWQEG010003290">
    <property type="protein sequence ID" value="KAK3867027.1"/>
    <property type="molecule type" value="Genomic_DNA"/>
</dbReference>
<dbReference type="Proteomes" id="UP001286313">
    <property type="component" value="Unassembled WGS sequence"/>
</dbReference>
<keyword evidence="1" id="KW-0472">Membrane</keyword>
<evidence type="ECO:0000256" key="1">
    <source>
        <dbReference type="SAM" id="Phobius"/>
    </source>
</evidence>
<dbReference type="InterPro" id="IPR029034">
    <property type="entry name" value="Cystine-knot_cytokine"/>
</dbReference>
<evidence type="ECO:0008006" key="4">
    <source>
        <dbReference type="Google" id="ProtNLM"/>
    </source>
</evidence>
<feature type="transmembrane region" description="Helical" evidence="1">
    <location>
        <begin position="52"/>
        <end position="72"/>
    </location>
</feature>
<protein>
    <recommendedName>
        <fullName evidence="4">Platelet-derived growth factor (PDGF) family profile domain-containing protein</fullName>
    </recommendedName>
</protein>
<proteinExistence type="predicted"/>
<gene>
    <name evidence="2" type="ORF">Pcinc_027477</name>
</gene>
<dbReference type="SUPFAM" id="SSF57501">
    <property type="entry name" value="Cystine-knot cytokines"/>
    <property type="match status" value="1"/>
</dbReference>
<evidence type="ECO:0000313" key="2">
    <source>
        <dbReference type="EMBL" id="KAK3867027.1"/>
    </source>
</evidence>
<keyword evidence="3" id="KW-1185">Reference proteome</keyword>